<dbReference type="InterPro" id="IPR011990">
    <property type="entry name" value="TPR-like_helical_dom_sf"/>
</dbReference>
<feature type="signal peptide" evidence="3">
    <location>
        <begin position="1"/>
        <end position="21"/>
    </location>
</feature>
<evidence type="ECO:0000313" key="4">
    <source>
        <dbReference type="EMBL" id="QDU39887.1"/>
    </source>
</evidence>
<feature type="repeat" description="TPR" evidence="1">
    <location>
        <begin position="229"/>
        <end position="262"/>
    </location>
</feature>
<dbReference type="InterPro" id="IPR019734">
    <property type="entry name" value="TPR_rpt"/>
</dbReference>
<feature type="chain" id="PRO_5021858055" evidence="3">
    <location>
        <begin position="22"/>
        <end position="385"/>
    </location>
</feature>
<dbReference type="Proteomes" id="UP000320496">
    <property type="component" value="Chromosome"/>
</dbReference>
<evidence type="ECO:0000313" key="5">
    <source>
        <dbReference type="Proteomes" id="UP000320496"/>
    </source>
</evidence>
<dbReference type="OrthoDB" id="208058at2"/>
<dbReference type="SUPFAM" id="SSF48452">
    <property type="entry name" value="TPR-like"/>
    <property type="match status" value="1"/>
</dbReference>
<protein>
    <submittedName>
        <fullName evidence="4">Tetratricopeptide repeat protein</fullName>
    </submittedName>
</protein>
<keyword evidence="5" id="KW-1185">Reference proteome</keyword>
<sequence length="385" mass="41598" precursor="true">MLRSMILTVCFGMGLLVGADAAVAQGVAGRDYPKVYGPTGRLYGPTQAHYQYRRQYGRDWHGYNGLQGGPEVGAVNGYPAGGSGYGGPGYHHHGNHVDVLVPAWGLWGGAGGYGWSGPWGYQGYDPGSSAGYHVVPAPVMPWSRPAIHLPSGVNSPVLEDAARENAERWKDSLDVTPPTPKQILPPSTDQAKLASMRKEHSGDLQMQQRNYAAAAERYRDAIRLAEDRPEPRFRLAIAETSRANFEEAVKEFKTLLRLHPDWAVKGPTLDSLFGDDGLLAKTLVQERLIDWVKEDIRDPDRLFLMGAILYYDNQFDRAETVLETAARLGGAKPHLRSLLGTLVNNEPVAAAGGGQGPGDNQAGNPVPGGGAPVLPPLPNDPDRVE</sequence>
<feature type="region of interest" description="Disordered" evidence="2">
    <location>
        <begin position="348"/>
        <end position="385"/>
    </location>
</feature>
<evidence type="ECO:0000256" key="2">
    <source>
        <dbReference type="SAM" id="MobiDB-lite"/>
    </source>
</evidence>
<dbReference type="PROSITE" id="PS50005">
    <property type="entry name" value="TPR"/>
    <property type="match status" value="1"/>
</dbReference>
<accession>A0A517ZBQ0</accession>
<keyword evidence="1" id="KW-0802">TPR repeat</keyword>
<gene>
    <name evidence="4" type="ORF">Mal4_42400</name>
</gene>
<keyword evidence="3" id="KW-0732">Signal</keyword>
<dbReference type="KEGG" id="mri:Mal4_42400"/>
<evidence type="ECO:0000256" key="1">
    <source>
        <dbReference type="PROSITE-ProRule" id="PRU00339"/>
    </source>
</evidence>
<dbReference type="AlphaFoldDB" id="A0A517ZBQ0"/>
<name>A0A517ZBQ0_9PLAN</name>
<reference evidence="4 5" key="1">
    <citation type="submission" date="2019-02" db="EMBL/GenBank/DDBJ databases">
        <title>Deep-cultivation of Planctomycetes and their phenomic and genomic characterization uncovers novel biology.</title>
        <authorList>
            <person name="Wiegand S."/>
            <person name="Jogler M."/>
            <person name="Boedeker C."/>
            <person name="Pinto D."/>
            <person name="Vollmers J."/>
            <person name="Rivas-Marin E."/>
            <person name="Kohn T."/>
            <person name="Peeters S.H."/>
            <person name="Heuer A."/>
            <person name="Rast P."/>
            <person name="Oberbeckmann S."/>
            <person name="Bunk B."/>
            <person name="Jeske O."/>
            <person name="Meyerdierks A."/>
            <person name="Storesund J.E."/>
            <person name="Kallscheuer N."/>
            <person name="Luecker S."/>
            <person name="Lage O.M."/>
            <person name="Pohl T."/>
            <person name="Merkel B.J."/>
            <person name="Hornburger P."/>
            <person name="Mueller R.-W."/>
            <person name="Bruemmer F."/>
            <person name="Labrenz M."/>
            <person name="Spormann A.M."/>
            <person name="Op den Camp H."/>
            <person name="Overmann J."/>
            <person name="Amann R."/>
            <person name="Jetten M.S.M."/>
            <person name="Mascher T."/>
            <person name="Medema M.H."/>
            <person name="Devos D.P."/>
            <person name="Kaster A.-K."/>
            <person name="Ovreas L."/>
            <person name="Rohde M."/>
            <person name="Galperin M.Y."/>
            <person name="Jogler C."/>
        </authorList>
    </citation>
    <scope>NUCLEOTIDE SEQUENCE [LARGE SCALE GENOMIC DNA]</scope>
    <source>
        <strain evidence="4 5">Mal4</strain>
    </source>
</reference>
<dbReference type="Pfam" id="PF14559">
    <property type="entry name" value="TPR_19"/>
    <property type="match status" value="1"/>
</dbReference>
<dbReference type="EMBL" id="CP036275">
    <property type="protein sequence ID" value="QDU39887.1"/>
    <property type="molecule type" value="Genomic_DNA"/>
</dbReference>
<organism evidence="4 5">
    <name type="scientific">Maioricimonas rarisocia</name>
    <dbReference type="NCBI Taxonomy" id="2528026"/>
    <lineage>
        <taxon>Bacteria</taxon>
        <taxon>Pseudomonadati</taxon>
        <taxon>Planctomycetota</taxon>
        <taxon>Planctomycetia</taxon>
        <taxon>Planctomycetales</taxon>
        <taxon>Planctomycetaceae</taxon>
        <taxon>Maioricimonas</taxon>
    </lineage>
</organism>
<evidence type="ECO:0000256" key="3">
    <source>
        <dbReference type="SAM" id="SignalP"/>
    </source>
</evidence>
<dbReference type="Gene3D" id="1.25.40.10">
    <property type="entry name" value="Tetratricopeptide repeat domain"/>
    <property type="match status" value="1"/>
</dbReference>
<dbReference type="RefSeq" id="WP_145371025.1">
    <property type="nucleotide sequence ID" value="NZ_CP036275.1"/>
</dbReference>
<proteinExistence type="predicted"/>